<gene>
    <name evidence="1" type="ORF">GLW07_16390</name>
</gene>
<dbReference type="SUPFAM" id="SSF56112">
    <property type="entry name" value="Protein kinase-like (PK-like)"/>
    <property type="match status" value="1"/>
</dbReference>
<comment type="caution">
    <text evidence="1">The sequence shown here is derived from an EMBL/GenBank/DDBJ whole genome shotgun (WGS) entry which is preliminary data.</text>
</comment>
<dbReference type="AlphaFoldDB" id="A0A845F2B1"/>
<proteinExistence type="predicted"/>
<evidence type="ECO:0008006" key="3">
    <source>
        <dbReference type="Google" id="ProtNLM"/>
    </source>
</evidence>
<evidence type="ECO:0000313" key="2">
    <source>
        <dbReference type="Proteomes" id="UP000447833"/>
    </source>
</evidence>
<dbReference type="EMBL" id="WMEY01000005">
    <property type="protein sequence ID" value="MYL64939.1"/>
    <property type="molecule type" value="Genomic_DNA"/>
</dbReference>
<reference evidence="1 2" key="1">
    <citation type="submission" date="2019-11" db="EMBL/GenBank/DDBJ databases">
        <title>Genome sequences of 17 halophilic strains isolated from different environments.</title>
        <authorList>
            <person name="Furrow R.E."/>
        </authorList>
    </citation>
    <scope>NUCLEOTIDE SEQUENCE [LARGE SCALE GENOMIC DNA]</scope>
    <source>
        <strain evidence="1 2">22506_14_FS</strain>
    </source>
</reference>
<name>A0A845F2B1_9BACL</name>
<accession>A0A845F2B1</accession>
<dbReference type="Proteomes" id="UP000447833">
    <property type="component" value="Unassembled WGS sequence"/>
</dbReference>
<organism evidence="1 2">
    <name type="scientific">Guptibacillus hwajinpoensis</name>
    <dbReference type="NCBI Taxonomy" id="208199"/>
    <lineage>
        <taxon>Bacteria</taxon>
        <taxon>Bacillati</taxon>
        <taxon>Bacillota</taxon>
        <taxon>Bacilli</taxon>
        <taxon>Bacillales</taxon>
        <taxon>Guptibacillaceae</taxon>
        <taxon>Guptibacillus</taxon>
    </lineage>
</organism>
<dbReference type="InterPro" id="IPR011009">
    <property type="entry name" value="Kinase-like_dom_sf"/>
</dbReference>
<dbReference type="RefSeq" id="WP_160920329.1">
    <property type="nucleotide sequence ID" value="NZ_WMEY01000005.1"/>
</dbReference>
<protein>
    <recommendedName>
        <fullName evidence="3">Aminoglycoside phosphotransferase domain-containing protein</fullName>
    </recommendedName>
</protein>
<evidence type="ECO:0000313" key="1">
    <source>
        <dbReference type="EMBL" id="MYL64939.1"/>
    </source>
</evidence>
<sequence length="362" mass="42074">MEFLTTQNVSEVDLMNQALANEGLRPLSDHGEIHLLGEGAWHFAFLLEKEQLVLRIPKKVAYEKEVHFQQKELTTEYAATKAFYQHANRAKKGVCPEFFTFFVQPELTYTLESYLGKSDKLGDLSTNQSRQYGREIGDFFLALESMESPYNGIGYLKCDQNGKLKGELDMAQKEFVMEETREYVEELNFLLASDYNFDKQRVEAVGRELISARSLSGETIAFTNQDTSPENLIFSEGGLKMLDPYPLLSPGVSLAANHIFNYHYLFPSFHNTLRYRKRNYLQSLPQLRANAEGFKEAYTVRSKRDNLHIEVFLKLVTMTYTHFQLINEKSLSREQVIRYGTKAQIKERFDHFLKQLEQFPEW</sequence>